<dbReference type="EMBL" id="JAKRCV010000041">
    <property type="protein sequence ID" value="MCG7322646.1"/>
    <property type="molecule type" value="Genomic_DNA"/>
</dbReference>
<feature type="transmembrane region" description="Helical" evidence="1">
    <location>
        <begin position="78"/>
        <end position="99"/>
    </location>
</feature>
<dbReference type="RefSeq" id="WP_239264947.1">
    <property type="nucleotide sequence ID" value="NZ_JAKRCV010000041.1"/>
</dbReference>
<sequence length="103" mass="11091">MQTSTNGPAVHDRGRALTPADWTTGAAIVWFLAVMLPLLYPIAVSGMAVQPWWLLVTVAGWCAVLVNGLRRWRSPGRVAFLVVGPFILPVLLAVGWFLLPGAA</sequence>
<feature type="transmembrane region" description="Helical" evidence="1">
    <location>
        <begin position="20"/>
        <end position="40"/>
    </location>
</feature>
<keyword evidence="1" id="KW-1133">Transmembrane helix</keyword>
<keyword evidence="3" id="KW-1185">Reference proteome</keyword>
<evidence type="ECO:0000256" key="1">
    <source>
        <dbReference type="SAM" id="Phobius"/>
    </source>
</evidence>
<organism evidence="2 3">
    <name type="scientific">Arsenicicoccus bolidensis</name>
    <dbReference type="NCBI Taxonomy" id="229480"/>
    <lineage>
        <taxon>Bacteria</taxon>
        <taxon>Bacillati</taxon>
        <taxon>Actinomycetota</taxon>
        <taxon>Actinomycetes</taxon>
        <taxon>Micrococcales</taxon>
        <taxon>Intrasporangiaceae</taxon>
        <taxon>Arsenicicoccus</taxon>
    </lineage>
</organism>
<accession>A0ABS9Q445</accession>
<gene>
    <name evidence="2" type="ORF">MHL29_12235</name>
</gene>
<keyword evidence="1" id="KW-0812">Transmembrane</keyword>
<feature type="transmembrane region" description="Helical" evidence="1">
    <location>
        <begin position="52"/>
        <end position="69"/>
    </location>
</feature>
<reference evidence="2 3" key="1">
    <citation type="submission" date="2022-02" db="EMBL/GenBank/DDBJ databases">
        <title>Uncovering new skin microbiome diversity through culturing and metagenomics.</title>
        <authorList>
            <person name="Conlan S."/>
            <person name="Deming C."/>
            <person name="Nisc Comparative Sequencing Program N."/>
            <person name="Segre J.A."/>
        </authorList>
    </citation>
    <scope>NUCLEOTIDE SEQUENCE [LARGE SCALE GENOMIC DNA]</scope>
    <source>
        <strain evidence="2 3">ACRQZ</strain>
    </source>
</reference>
<dbReference type="Proteomes" id="UP001521931">
    <property type="component" value="Unassembled WGS sequence"/>
</dbReference>
<protein>
    <submittedName>
        <fullName evidence="2">Uncharacterized protein</fullName>
    </submittedName>
</protein>
<keyword evidence="1" id="KW-0472">Membrane</keyword>
<comment type="caution">
    <text evidence="2">The sequence shown here is derived from an EMBL/GenBank/DDBJ whole genome shotgun (WGS) entry which is preliminary data.</text>
</comment>
<name>A0ABS9Q445_9MICO</name>
<proteinExistence type="predicted"/>
<evidence type="ECO:0000313" key="3">
    <source>
        <dbReference type="Proteomes" id="UP001521931"/>
    </source>
</evidence>
<evidence type="ECO:0000313" key="2">
    <source>
        <dbReference type="EMBL" id="MCG7322646.1"/>
    </source>
</evidence>